<dbReference type="PROSITE" id="PS00101">
    <property type="entry name" value="HEXAPEP_TRANSFERASES"/>
    <property type="match status" value="1"/>
</dbReference>
<evidence type="ECO:0000313" key="6">
    <source>
        <dbReference type="EMBL" id="MBH8596095.1"/>
    </source>
</evidence>
<evidence type="ECO:0000313" key="7">
    <source>
        <dbReference type="Proteomes" id="UP000633619"/>
    </source>
</evidence>
<keyword evidence="2 6" id="KW-0808">Transferase</keyword>
<organism evidence="6 7">
    <name type="scientific">Thermoactinomyces intermedius</name>
    <dbReference type="NCBI Taxonomy" id="2024"/>
    <lineage>
        <taxon>Bacteria</taxon>
        <taxon>Bacillati</taxon>
        <taxon>Bacillota</taxon>
        <taxon>Bacilli</taxon>
        <taxon>Bacillales</taxon>
        <taxon>Thermoactinomycetaceae</taxon>
        <taxon>Thermoactinomyces</taxon>
    </lineage>
</organism>
<sequence>MGPDPQNRFPVPGNQKLQFIKPSITRKNIIAGEYSYYDSKHGESFEDQVLYHYEAIGDRLIIGKFCSIGPGTTFLMNGSNHRMDGSTFPFHLFSNGWEQHVPSLEALPLKGDTKVGNDVWIGRDATILPGVTIGDGAIIAARSVVTKDVSPYCVVGGNPAKLIKKRYPDEVIRDWLEIRWWDWDVEEIHQNLEFIINGEIERLKRHRRS</sequence>
<proteinExistence type="inferred from homology"/>
<dbReference type="InterPro" id="IPR011004">
    <property type="entry name" value="Trimer_LpxA-like_sf"/>
</dbReference>
<dbReference type="EMBL" id="JAECVW010000009">
    <property type="protein sequence ID" value="MBH8596095.1"/>
    <property type="molecule type" value="Genomic_DNA"/>
</dbReference>
<dbReference type="SUPFAM" id="SSF51161">
    <property type="entry name" value="Trimeric LpxA-like enzymes"/>
    <property type="match status" value="1"/>
</dbReference>
<comment type="similarity">
    <text evidence="1">Belongs to the transferase hexapeptide repeat family.</text>
</comment>
<dbReference type="InterPro" id="IPR001451">
    <property type="entry name" value="Hexapep"/>
</dbReference>
<reference evidence="6 7" key="1">
    <citation type="submission" date="2020-12" db="EMBL/GenBank/DDBJ databases">
        <title>WGS of Thermoactinomyces spp.</title>
        <authorList>
            <person name="Cheng K."/>
        </authorList>
    </citation>
    <scope>NUCLEOTIDE SEQUENCE [LARGE SCALE GENOMIC DNA]</scope>
    <source>
        <strain evidence="7">CICC 10671\DSM 43846</strain>
    </source>
</reference>
<dbReference type="InterPro" id="IPR018357">
    <property type="entry name" value="Hexapep_transf_CS"/>
</dbReference>
<keyword evidence="3" id="KW-0677">Repeat</keyword>
<evidence type="ECO:0000256" key="3">
    <source>
        <dbReference type="ARBA" id="ARBA00022737"/>
    </source>
</evidence>
<name>A0A8I1AFF3_THEIN</name>
<dbReference type="Pfam" id="PF00132">
    <property type="entry name" value="Hexapep"/>
    <property type="match status" value="1"/>
</dbReference>
<dbReference type="GO" id="GO:0046677">
    <property type="term" value="P:response to antibiotic"/>
    <property type="evidence" value="ECO:0007669"/>
    <property type="project" value="UniProtKB-KW"/>
</dbReference>
<dbReference type="FunFam" id="2.160.10.10:FF:000037">
    <property type="entry name" value="Streptogramin A acetyltransferase"/>
    <property type="match status" value="1"/>
</dbReference>
<protein>
    <submittedName>
        <fullName evidence="6">Vat family streptogramin A O-acetyltransferase</fullName>
    </submittedName>
</protein>
<accession>A0A8I1AFF3</accession>
<evidence type="ECO:0000256" key="1">
    <source>
        <dbReference type="ARBA" id="ARBA00007274"/>
    </source>
</evidence>
<dbReference type="CDD" id="cd03349">
    <property type="entry name" value="LbH_XAT"/>
    <property type="match status" value="1"/>
</dbReference>
<keyword evidence="5" id="KW-0012">Acyltransferase</keyword>
<dbReference type="GO" id="GO:0016746">
    <property type="term" value="F:acyltransferase activity"/>
    <property type="evidence" value="ECO:0007669"/>
    <property type="project" value="UniProtKB-KW"/>
</dbReference>
<evidence type="ECO:0000256" key="2">
    <source>
        <dbReference type="ARBA" id="ARBA00022679"/>
    </source>
</evidence>
<dbReference type="PANTHER" id="PTHR43300">
    <property type="entry name" value="ACETYLTRANSFERASE"/>
    <property type="match status" value="1"/>
</dbReference>
<dbReference type="Proteomes" id="UP000633619">
    <property type="component" value="Unassembled WGS sequence"/>
</dbReference>
<keyword evidence="7" id="KW-1185">Reference proteome</keyword>
<evidence type="ECO:0000256" key="5">
    <source>
        <dbReference type="ARBA" id="ARBA00023315"/>
    </source>
</evidence>
<dbReference type="PANTHER" id="PTHR43300:SF11">
    <property type="entry name" value="ACETYLTRANSFERASE RV3034C-RELATED"/>
    <property type="match status" value="1"/>
</dbReference>
<dbReference type="AlphaFoldDB" id="A0A8I1AFF3"/>
<comment type="caution">
    <text evidence="6">The sequence shown here is derived from an EMBL/GenBank/DDBJ whole genome shotgun (WGS) entry which is preliminary data.</text>
</comment>
<dbReference type="NCBIfam" id="NF000311">
    <property type="entry name" value="Vat_ABCDEFH"/>
    <property type="match status" value="1"/>
</dbReference>
<keyword evidence="4" id="KW-0046">Antibiotic resistance</keyword>
<dbReference type="Gene3D" id="2.160.10.10">
    <property type="entry name" value="Hexapeptide repeat proteins"/>
    <property type="match status" value="1"/>
</dbReference>
<dbReference type="InterPro" id="IPR050179">
    <property type="entry name" value="Trans_hexapeptide_repeat"/>
</dbReference>
<evidence type="ECO:0000256" key="4">
    <source>
        <dbReference type="ARBA" id="ARBA00023251"/>
    </source>
</evidence>
<gene>
    <name evidence="6" type="ORF">I8U20_12285</name>
</gene>